<evidence type="ECO:0000313" key="2">
    <source>
        <dbReference type="EMBL" id="MBX64494.1"/>
    </source>
</evidence>
<reference evidence="2" key="1">
    <citation type="submission" date="2018-02" db="EMBL/GenBank/DDBJ databases">
        <title>Rhizophora mucronata_Transcriptome.</title>
        <authorList>
            <person name="Meera S.P."/>
            <person name="Sreeshan A."/>
            <person name="Augustine A."/>
        </authorList>
    </citation>
    <scope>NUCLEOTIDE SEQUENCE</scope>
    <source>
        <tissue evidence="2">Leaf</tissue>
    </source>
</reference>
<dbReference type="AlphaFoldDB" id="A0A2P2QC37"/>
<feature type="compositionally biased region" description="Basic and acidic residues" evidence="1">
    <location>
        <begin position="11"/>
        <end position="20"/>
    </location>
</feature>
<accession>A0A2P2QC37</accession>
<proteinExistence type="predicted"/>
<name>A0A2P2QC37_RHIMU</name>
<protein>
    <submittedName>
        <fullName evidence="2">Uncharacterized protein</fullName>
    </submittedName>
</protein>
<feature type="region of interest" description="Disordered" evidence="1">
    <location>
        <begin position="1"/>
        <end position="20"/>
    </location>
</feature>
<dbReference type="EMBL" id="GGEC01084010">
    <property type="protein sequence ID" value="MBX64494.1"/>
    <property type="molecule type" value="Transcribed_RNA"/>
</dbReference>
<sequence length="20" mass="2356">MPHVHLQSDMLYHDMQSKAS</sequence>
<organism evidence="2">
    <name type="scientific">Rhizophora mucronata</name>
    <name type="common">Asiatic mangrove</name>
    <dbReference type="NCBI Taxonomy" id="61149"/>
    <lineage>
        <taxon>Eukaryota</taxon>
        <taxon>Viridiplantae</taxon>
        <taxon>Streptophyta</taxon>
        <taxon>Embryophyta</taxon>
        <taxon>Tracheophyta</taxon>
        <taxon>Spermatophyta</taxon>
        <taxon>Magnoliopsida</taxon>
        <taxon>eudicotyledons</taxon>
        <taxon>Gunneridae</taxon>
        <taxon>Pentapetalae</taxon>
        <taxon>rosids</taxon>
        <taxon>fabids</taxon>
        <taxon>Malpighiales</taxon>
        <taxon>Rhizophoraceae</taxon>
        <taxon>Rhizophora</taxon>
    </lineage>
</organism>
<evidence type="ECO:0000256" key="1">
    <source>
        <dbReference type="SAM" id="MobiDB-lite"/>
    </source>
</evidence>